<dbReference type="UniPathway" id="UPA00219"/>
<dbReference type="Pfam" id="PF01177">
    <property type="entry name" value="Asp_Glu_race"/>
    <property type="match status" value="1"/>
</dbReference>
<evidence type="ECO:0000313" key="9">
    <source>
        <dbReference type="Proteomes" id="UP000324209"/>
    </source>
</evidence>
<dbReference type="KEGG" id="ock:EXM22_06855"/>
<dbReference type="OrthoDB" id="9801055at2"/>
<protein>
    <recommendedName>
        <fullName evidence="2 7">Glutamate racemase</fullName>
        <ecNumber evidence="2 7">5.1.1.3</ecNumber>
    </recommendedName>
</protein>
<name>A0A5C1QJG6_9SPIO</name>
<proteinExistence type="inferred from homology"/>
<feature type="binding site" evidence="7">
    <location>
        <begin position="44"/>
        <end position="45"/>
    </location>
    <ligand>
        <name>substrate</name>
    </ligand>
</feature>
<keyword evidence="5 7" id="KW-0413">Isomerase</keyword>
<dbReference type="Proteomes" id="UP000324209">
    <property type="component" value="Chromosome"/>
</dbReference>
<accession>A0A5C1QJG6</accession>
<dbReference type="NCBIfam" id="TIGR00067">
    <property type="entry name" value="glut_race"/>
    <property type="match status" value="1"/>
</dbReference>
<feature type="binding site" evidence="7">
    <location>
        <begin position="12"/>
        <end position="13"/>
    </location>
    <ligand>
        <name>substrate</name>
    </ligand>
</feature>
<feature type="active site" description="Proton donor/acceptor" evidence="7">
    <location>
        <position position="188"/>
    </location>
</feature>
<dbReference type="EC" id="5.1.1.3" evidence="2 7"/>
<dbReference type="InterPro" id="IPR004391">
    <property type="entry name" value="Glu_race"/>
</dbReference>
<sequence length="272" mass="30561">MIDGQPHVFFLDSGLGGIPYMEWIQKQKPSWNIIYLADNECFPYGNRSNSFLKERVINITKEMIKLHNPDLGVIACNTLSVTALDVLRSRFHLPFVGVVPAVKPAAESGGEGNIGVLATENTVKGKYLKTLIHQFAPSQNIETRAASDLVRFVEHRLYQAHEAEIQTVLAPYINLVTDKQWKTLVLGCTHFILLKPWFEKWLPSEVSIVDSTEGVGRRILQLLPENSTGLGSKGPLSQNLFYITSKSKNEELYRSVADQYQMILSTLEVNES</sequence>
<organism evidence="8 9">
    <name type="scientific">Oceanispirochaeta crateris</name>
    <dbReference type="NCBI Taxonomy" id="2518645"/>
    <lineage>
        <taxon>Bacteria</taxon>
        <taxon>Pseudomonadati</taxon>
        <taxon>Spirochaetota</taxon>
        <taxon>Spirochaetia</taxon>
        <taxon>Spirochaetales</taxon>
        <taxon>Spirochaetaceae</taxon>
        <taxon>Oceanispirochaeta</taxon>
    </lineage>
</organism>
<dbReference type="InterPro" id="IPR001920">
    <property type="entry name" value="Asp/Glu_race"/>
</dbReference>
<dbReference type="RefSeq" id="WP_149485801.1">
    <property type="nucleotide sequence ID" value="NZ_CP036150.1"/>
</dbReference>
<dbReference type="EMBL" id="CP036150">
    <property type="protein sequence ID" value="QEN07721.1"/>
    <property type="molecule type" value="Genomic_DNA"/>
</dbReference>
<dbReference type="AlphaFoldDB" id="A0A5C1QJG6"/>
<evidence type="ECO:0000256" key="7">
    <source>
        <dbReference type="HAMAP-Rule" id="MF_00258"/>
    </source>
</evidence>
<evidence type="ECO:0000313" key="8">
    <source>
        <dbReference type="EMBL" id="QEN07721.1"/>
    </source>
</evidence>
<evidence type="ECO:0000256" key="3">
    <source>
        <dbReference type="ARBA" id="ARBA00022960"/>
    </source>
</evidence>
<dbReference type="Gene3D" id="3.40.50.1860">
    <property type="match status" value="2"/>
</dbReference>
<dbReference type="PANTHER" id="PTHR21198">
    <property type="entry name" value="GLUTAMATE RACEMASE"/>
    <property type="match status" value="1"/>
</dbReference>
<gene>
    <name evidence="7 8" type="primary">murI</name>
    <name evidence="8" type="ORF">EXM22_06855</name>
</gene>
<dbReference type="GO" id="GO:0008360">
    <property type="term" value="P:regulation of cell shape"/>
    <property type="evidence" value="ECO:0007669"/>
    <property type="project" value="UniProtKB-KW"/>
</dbReference>
<evidence type="ECO:0000256" key="1">
    <source>
        <dbReference type="ARBA" id="ARBA00001602"/>
    </source>
</evidence>
<dbReference type="PANTHER" id="PTHR21198:SF2">
    <property type="entry name" value="GLUTAMATE RACEMASE"/>
    <property type="match status" value="1"/>
</dbReference>
<dbReference type="SUPFAM" id="SSF53681">
    <property type="entry name" value="Aspartate/glutamate racemase"/>
    <property type="match status" value="2"/>
</dbReference>
<evidence type="ECO:0000256" key="4">
    <source>
        <dbReference type="ARBA" id="ARBA00022984"/>
    </source>
</evidence>
<dbReference type="GO" id="GO:0071555">
    <property type="term" value="P:cell wall organization"/>
    <property type="evidence" value="ECO:0007669"/>
    <property type="project" value="UniProtKB-KW"/>
</dbReference>
<dbReference type="GO" id="GO:0009252">
    <property type="term" value="P:peptidoglycan biosynthetic process"/>
    <property type="evidence" value="ECO:0007669"/>
    <property type="project" value="UniProtKB-UniRule"/>
</dbReference>
<feature type="active site" description="Proton donor/acceptor" evidence="7">
    <location>
        <position position="76"/>
    </location>
</feature>
<keyword evidence="3 7" id="KW-0133">Cell shape</keyword>
<comment type="pathway">
    <text evidence="7">Cell wall biogenesis; peptidoglycan biosynthesis.</text>
</comment>
<comment type="similarity">
    <text evidence="7">Belongs to the aspartate/glutamate racemases family.</text>
</comment>
<keyword evidence="6 7" id="KW-0961">Cell wall biogenesis/degradation</keyword>
<evidence type="ECO:0000256" key="2">
    <source>
        <dbReference type="ARBA" id="ARBA00013090"/>
    </source>
</evidence>
<keyword evidence="4 7" id="KW-0573">Peptidoglycan synthesis</keyword>
<keyword evidence="9" id="KW-1185">Reference proteome</keyword>
<feature type="binding site" evidence="7">
    <location>
        <begin position="189"/>
        <end position="190"/>
    </location>
    <ligand>
        <name>substrate</name>
    </ligand>
</feature>
<comment type="catalytic activity">
    <reaction evidence="1 7">
        <text>L-glutamate = D-glutamate</text>
        <dbReference type="Rhea" id="RHEA:12813"/>
        <dbReference type="ChEBI" id="CHEBI:29985"/>
        <dbReference type="ChEBI" id="CHEBI:29986"/>
        <dbReference type="EC" id="5.1.1.3"/>
    </reaction>
</comment>
<dbReference type="InterPro" id="IPR015942">
    <property type="entry name" value="Asp/Glu/hydantoin_racemase"/>
</dbReference>
<comment type="function">
    <text evidence="7">Provides the (R)-glutamate required for cell wall biosynthesis.</text>
</comment>
<evidence type="ECO:0000256" key="5">
    <source>
        <dbReference type="ARBA" id="ARBA00023235"/>
    </source>
</evidence>
<evidence type="ECO:0000256" key="6">
    <source>
        <dbReference type="ARBA" id="ARBA00023316"/>
    </source>
</evidence>
<dbReference type="HAMAP" id="MF_00258">
    <property type="entry name" value="Glu_racemase"/>
    <property type="match status" value="1"/>
</dbReference>
<reference evidence="8 9" key="1">
    <citation type="submission" date="2019-02" db="EMBL/GenBank/DDBJ databases">
        <title>Complete Genome Sequence and Methylome Analysis of free living Spirochaetas.</title>
        <authorList>
            <person name="Fomenkov A."/>
            <person name="Dubinina G."/>
            <person name="Leshcheva N."/>
            <person name="Mikheeva N."/>
            <person name="Grabovich M."/>
            <person name="Vincze T."/>
            <person name="Roberts R.J."/>
        </authorList>
    </citation>
    <scope>NUCLEOTIDE SEQUENCE [LARGE SCALE GENOMIC DNA]</scope>
    <source>
        <strain evidence="8 9">K2</strain>
    </source>
</reference>
<dbReference type="GO" id="GO:0008881">
    <property type="term" value="F:glutamate racemase activity"/>
    <property type="evidence" value="ECO:0007669"/>
    <property type="project" value="UniProtKB-UniRule"/>
</dbReference>
<feature type="binding site" evidence="7">
    <location>
        <begin position="77"/>
        <end position="78"/>
    </location>
    <ligand>
        <name>substrate</name>
    </ligand>
</feature>